<evidence type="ECO:0000313" key="6">
    <source>
        <dbReference type="Proteomes" id="UP001589683"/>
    </source>
</evidence>
<dbReference type="PANTHER" id="PTHR38439">
    <property type="entry name" value="AURACYANIN-B"/>
    <property type="match status" value="1"/>
</dbReference>
<gene>
    <name evidence="5" type="ORF">ACFFUT_00185</name>
</gene>
<dbReference type="InterPro" id="IPR050845">
    <property type="entry name" value="Cu-binding_ET"/>
</dbReference>
<proteinExistence type="predicted"/>
<evidence type="ECO:0000256" key="2">
    <source>
        <dbReference type="ARBA" id="ARBA00023008"/>
    </source>
</evidence>
<dbReference type="SUPFAM" id="SSF49503">
    <property type="entry name" value="Cupredoxins"/>
    <property type="match status" value="1"/>
</dbReference>
<comment type="caution">
    <text evidence="5">The sequence shown here is derived from an EMBL/GenBank/DDBJ whole genome shotgun (WGS) entry which is preliminary data.</text>
</comment>
<keyword evidence="3" id="KW-0732">Signal</keyword>
<sequence length="176" mass="19254">MKQILLASAMVLSGSAVLAGGSHSDGHGHGDMMTDGDADHHAEMMEIGRPSDPENVTRVIEIKMMETEDGDMIFEPSVLEITQGETIKFAIENIGEQEHEFVMDTMASVAEHKALMEEFPFMEHDDPNAVRLLPGEKAEIIWSFVNDGGFEFACLIPGHYESGMHGPLAVIKNPDS</sequence>
<keyword evidence="2" id="KW-0186">Copper</keyword>
<dbReference type="Proteomes" id="UP001589683">
    <property type="component" value="Unassembled WGS sequence"/>
</dbReference>
<evidence type="ECO:0000259" key="4">
    <source>
        <dbReference type="Pfam" id="PF00127"/>
    </source>
</evidence>
<dbReference type="InterPro" id="IPR033138">
    <property type="entry name" value="Cu_oxidase_CS"/>
</dbReference>
<evidence type="ECO:0000256" key="3">
    <source>
        <dbReference type="SAM" id="SignalP"/>
    </source>
</evidence>
<dbReference type="RefSeq" id="WP_246531664.1">
    <property type="nucleotide sequence ID" value="NZ_JAGFNU010000004.1"/>
</dbReference>
<feature type="domain" description="Blue (type 1) copper" evidence="4">
    <location>
        <begin position="65"/>
        <end position="170"/>
    </location>
</feature>
<dbReference type="PROSITE" id="PS00079">
    <property type="entry name" value="MULTICOPPER_OXIDASE1"/>
    <property type="match status" value="1"/>
</dbReference>
<keyword evidence="6" id="KW-1185">Reference proteome</keyword>
<accession>A0ABV5JCE5</accession>
<reference evidence="5 6" key="1">
    <citation type="submission" date="2024-09" db="EMBL/GenBank/DDBJ databases">
        <authorList>
            <person name="Sun Q."/>
            <person name="Mori K."/>
        </authorList>
    </citation>
    <scope>NUCLEOTIDE SEQUENCE [LARGE SCALE GENOMIC DNA]</scope>
    <source>
        <strain evidence="5 6">CECT 8726</strain>
    </source>
</reference>
<name>A0ABV5JCE5_9RHOB</name>
<dbReference type="EMBL" id="JBHMEA010000006">
    <property type="protein sequence ID" value="MFB9230202.1"/>
    <property type="molecule type" value="Genomic_DNA"/>
</dbReference>
<dbReference type="PANTHER" id="PTHR38439:SF3">
    <property type="entry name" value="COPPER-RESISTANT CUPROPROTEIN COPI"/>
    <property type="match status" value="1"/>
</dbReference>
<dbReference type="InterPro" id="IPR008972">
    <property type="entry name" value="Cupredoxin"/>
</dbReference>
<dbReference type="CDD" id="cd04211">
    <property type="entry name" value="Cupredoxin_like_2"/>
    <property type="match status" value="1"/>
</dbReference>
<protein>
    <submittedName>
        <fullName evidence="5">Plastocyanin/azurin family copper-binding protein</fullName>
    </submittedName>
</protein>
<dbReference type="Pfam" id="PF00127">
    <property type="entry name" value="Copper-bind"/>
    <property type="match status" value="1"/>
</dbReference>
<keyword evidence="1" id="KW-0479">Metal-binding</keyword>
<organism evidence="5 6">
    <name type="scientific">Pseudohalocynthiibacter aestuariivivens</name>
    <dbReference type="NCBI Taxonomy" id="1591409"/>
    <lineage>
        <taxon>Bacteria</taxon>
        <taxon>Pseudomonadati</taxon>
        <taxon>Pseudomonadota</taxon>
        <taxon>Alphaproteobacteria</taxon>
        <taxon>Rhodobacterales</taxon>
        <taxon>Paracoccaceae</taxon>
        <taxon>Pseudohalocynthiibacter</taxon>
    </lineage>
</organism>
<evidence type="ECO:0000256" key="1">
    <source>
        <dbReference type="ARBA" id="ARBA00022723"/>
    </source>
</evidence>
<dbReference type="Gene3D" id="2.60.40.420">
    <property type="entry name" value="Cupredoxins - blue copper proteins"/>
    <property type="match status" value="1"/>
</dbReference>
<feature type="signal peptide" evidence="3">
    <location>
        <begin position="1"/>
        <end position="19"/>
    </location>
</feature>
<dbReference type="InterPro" id="IPR000923">
    <property type="entry name" value="BlueCu_1"/>
</dbReference>
<feature type="chain" id="PRO_5045061084" evidence="3">
    <location>
        <begin position="20"/>
        <end position="176"/>
    </location>
</feature>
<evidence type="ECO:0000313" key="5">
    <source>
        <dbReference type="EMBL" id="MFB9230202.1"/>
    </source>
</evidence>